<name>A0A6G9YDG0_9NOCA</name>
<sequence>MWMASAGIALISVVGLTAGLRPSPVSAEVASGAGIDVRGRCDDPTMHVSLMEESWRRIDSWLAANAPRTFASLRPPASQEAISAAAAELGVEFPADLVAYLRHHDGVSPGKRGYVSPEEGGFSFPGFEPYTLAQIVSSGLSKQETWARYAEDGVVEGPEGLLEGPGGYWHRDFLAFARNISADALVVDCRPGESFGAVGEDAEAEGTIFGEWGSLGAFMKQVADSLESGTAMTVGLSYVPVVDDGMLLWELTPERRPEPRSLFDRGLADPVIAAPRRTTAQTTPNKTWPSGYDNFCLTFAQALDETELLRRFGALPETRRPRWREEAEIPDQRQNPAVLLPVVRVGTHGGWAFGIEEGHHILEGTRDEVLRRMSRGTRAVSVSYWGESGPISVSLFDNGELVTKYNTQWAALQWAVPPDCGRDPFEIFPGLPPYGGQEPTPEQWRERLLAVCDAVVRRCGILLPPPGLDGELDSARILPLLPDNNSGVPVPDRFASLVDAAPPERLRRALAMQMSALAAETGLDTYREVTDALPLLSAEDRPGITDDSALDLRLRRVHAEAQVIYADWNDRSVWQDRAMAARALADALSLPVREALGLVIGCRQDPQWRQEFRKQLTDD</sequence>
<evidence type="ECO:0000313" key="2">
    <source>
        <dbReference type="EMBL" id="QIS11315.1"/>
    </source>
</evidence>
<dbReference type="KEGG" id="nah:F5544_17195"/>
<dbReference type="SUPFAM" id="SSF160631">
    <property type="entry name" value="SMI1/KNR4-like"/>
    <property type="match status" value="1"/>
</dbReference>
<dbReference type="RefSeq" id="WP_167474156.1">
    <property type="nucleotide sequence ID" value="NZ_CP046172.1"/>
</dbReference>
<evidence type="ECO:0000259" key="1">
    <source>
        <dbReference type="SMART" id="SM00860"/>
    </source>
</evidence>
<dbReference type="Pfam" id="PF09346">
    <property type="entry name" value="SMI1_KNR4"/>
    <property type="match status" value="1"/>
</dbReference>
<dbReference type="InterPro" id="IPR018958">
    <property type="entry name" value="Knr4/Smi1-like_dom"/>
</dbReference>
<dbReference type="SMART" id="SM00860">
    <property type="entry name" value="SMI1_KNR4"/>
    <property type="match status" value="1"/>
</dbReference>
<dbReference type="InterPro" id="IPR037883">
    <property type="entry name" value="Knr4/Smi1-like_sf"/>
</dbReference>
<feature type="domain" description="Knr4/Smi1-like" evidence="1">
    <location>
        <begin position="76"/>
        <end position="221"/>
    </location>
</feature>
<dbReference type="Gene3D" id="3.40.1580.10">
    <property type="entry name" value="SMI1/KNR4-like"/>
    <property type="match status" value="1"/>
</dbReference>
<dbReference type="AlphaFoldDB" id="A0A6G9YDG0"/>
<accession>A0A6G9YDG0</accession>
<dbReference type="Proteomes" id="UP000503540">
    <property type="component" value="Chromosome"/>
</dbReference>
<protein>
    <recommendedName>
        <fullName evidence="1">Knr4/Smi1-like domain-containing protein</fullName>
    </recommendedName>
</protein>
<keyword evidence="3" id="KW-1185">Reference proteome</keyword>
<dbReference type="Pfam" id="PF20062">
    <property type="entry name" value="DUF6461"/>
    <property type="match status" value="1"/>
</dbReference>
<reference evidence="2 3" key="1">
    <citation type="journal article" date="2019" name="ACS Chem. Biol.">
        <title>Identification and Mobilization of a Cryptic Antibiotic Biosynthesis Gene Locus from a Human-Pathogenic Nocardia Isolate.</title>
        <authorList>
            <person name="Herisse M."/>
            <person name="Ishida K."/>
            <person name="Porter J.L."/>
            <person name="Howden B."/>
            <person name="Hertweck C."/>
            <person name="Stinear T.P."/>
            <person name="Pidot S.J."/>
        </authorList>
    </citation>
    <scope>NUCLEOTIDE SEQUENCE [LARGE SCALE GENOMIC DNA]</scope>
    <source>
        <strain evidence="2 3">AUSMDU00012717</strain>
    </source>
</reference>
<dbReference type="InterPro" id="IPR045592">
    <property type="entry name" value="DUF6461"/>
</dbReference>
<gene>
    <name evidence="2" type="ORF">F5544_17195</name>
</gene>
<organism evidence="2 3">
    <name type="scientific">Nocardia arthritidis</name>
    <dbReference type="NCBI Taxonomy" id="228602"/>
    <lineage>
        <taxon>Bacteria</taxon>
        <taxon>Bacillati</taxon>
        <taxon>Actinomycetota</taxon>
        <taxon>Actinomycetes</taxon>
        <taxon>Mycobacteriales</taxon>
        <taxon>Nocardiaceae</taxon>
        <taxon>Nocardia</taxon>
    </lineage>
</organism>
<proteinExistence type="predicted"/>
<dbReference type="EMBL" id="CP046172">
    <property type="protein sequence ID" value="QIS11315.1"/>
    <property type="molecule type" value="Genomic_DNA"/>
</dbReference>
<evidence type="ECO:0000313" key="3">
    <source>
        <dbReference type="Proteomes" id="UP000503540"/>
    </source>
</evidence>